<dbReference type="RefSeq" id="YP_009282930.1">
    <property type="nucleotide sequence ID" value="NC_031039.1"/>
</dbReference>
<gene>
    <name evidence="3" type="ORF">AR9_g025</name>
</gene>
<protein>
    <submittedName>
        <fullName evidence="3">Mannosyl-glycoendo-beta-N-acetylglucosaminidase</fullName>
    </submittedName>
</protein>
<dbReference type="GeneID" id="29058744"/>
<feature type="coiled-coil region" evidence="1">
    <location>
        <begin position="36"/>
        <end position="108"/>
    </location>
</feature>
<evidence type="ECO:0000313" key="4">
    <source>
        <dbReference type="Proteomes" id="UP000202618"/>
    </source>
</evidence>
<name>A0A172JHT5_BPPB1</name>
<accession>A0A172JHT5</accession>
<dbReference type="Pfam" id="PF01832">
    <property type="entry name" value="Glucosaminidase"/>
    <property type="match status" value="1"/>
</dbReference>
<sequence length="265" mass="30024">MNNINKAKVIAAGSSILIAISLTTTTVTYNYMNKKIETKESEVTELRDSFKNLKKEKINLEKENKDFSSNNKNLDNKVKELKKSKEELDKKNTEISEENKELKKFIEHVQKLPQWTEQDVTQTSNTSKIGLKIALKDTGLDGLEESFIEAENKYGINAIFLTSLVAQESGWGTSDRAKRDNNLSGYAVYSDSSKGKSFASKHDSIMSTAKLLKENYVKEGRKDIYSINDKYTPVNGHDWANNIIRIANKLVKKANVNQYIKGQKI</sequence>
<proteinExistence type="predicted"/>
<evidence type="ECO:0000256" key="1">
    <source>
        <dbReference type="SAM" id="Coils"/>
    </source>
</evidence>
<dbReference type="GO" id="GO:0004040">
    <property type="term" value="F:amidase activity"/>
    <property type="evidence" value="ECO:0007669"/>
    <property type="project" value="InterPro"/>
</dbReference>
<dbReference type="KEGG" id="vg:29058744"/>
<organism evidence="3 4">
    <name type="scientific">Bacillus phage AR9</name>
    <dbReference type="NCBI Taxonomy" id="1815509"/>
    <lineage>
        <taxon>Viruses</taxon>
        <taxon>Duplodnaviria</taxon>
        <taxon>Heunggongvirae</taxon>
        <taxon>Uroviricota</taxon>
        <taxon>Caudoviricetes</taxon>
        <taxon>Takahashivirus</taxon>
        <taxon>Bacillus phage PBS1</taxon>
    </lineage>
</organism>
<dbReference type="EMBL" id="KU878088">
    <property type="protein sequence ID" value="AMS01110.1"/>
    <property type="molecule type" value="Genomic_DNA"/>
</dbReference>
<feature type="domain" description="Mannosyl-glycoprotein endo-beta-N-acetylglucosamidase-like" evidence="2">
    <location>
        <begin position="128"/>
        <end position="260"/>
    </location>
</feature>
<dbReference type="SMART" id="SM00047">
    <property type="entry name" value="LYZ2"/>
    <property type="match status" value="1"/>
</dbReference>
<evidence type="ECO:0000259" key="2">
    <source>
        <dbReference type="SMART" id="SM00047"/>
    </source>
</evidence>
<evidence type="ECO:0000313" key="3">
    <source>
        <dbReference type="EMBL" id="AMS01110.1"/>
    </source>
</evidence>
<reference evidence="3 4" key="1">
    <citation type="journal article" date="2016" name="Virology">
        <title>The genome of AR9, a giant transducing Bacillus phage encoding two multisubunit RNA polymerases.</title>
        <authorList>
            <person name="Lavysh D."/>
            <person name="Sokolova M."/>
            <person name="Minakhin L."/>
            <person name="Yakunina M."/>
            <person name="Artamonova T."/>
            <person name="Kozyavkin S."/>
            <person name="Makarova K.S."/>
            <person name="Koonin E.V."/>
            <person name="Severinov K."/>
        </authorList>
    </citation>
    <scope>NUCLEOTIDE SEQUENCE [LARGE SCALE GENOMIC DNA]</scope>
</reference>
<keyword evidence="1" id="KW-0175">Coiled coil</keyword>
<dbReference type="Gene3D" id="1.10.530.10">
    <property type="match status" value="1"/>
</dbReference>
<dbReference type="InterPro" id="IPR002901">
    <property type="entry name" value="MGlyc_endo_b_GlcNAc-like_dom"/>
</dbReference>
<dbReference type="Proteomes" id="UP000202618">
    <property type="component" value="Segment"/>
</dbReference>